<organism evidence="2 3">
    <name type="scientific">Sulfitobacter sediminilitoris</name>
    <dbReference type="NCBI Taxonomy" id="2698830"/>
    <lineage>
        <taxon>Bacteria</taxon>
        <taxon>Pseudomonadati</taxon>
        <taxon>Pseudomonadota</taxon>
        <taxon>Alphaproteobacteria</taxon>
        <taxon>Rhodobacterales</taxon>
        <taxon>Roseobacteraceae</taxon>
        <taxon>Sulfitobacter</taxon>
    </lineage>
</organism>
<dbReference type="EMBL" id="JAABNT010000015">
    <property type="protein sequence ID" value="NEK24414.1"/>
    <property type="molecule type" value="Genomic_DNA"/>
</dbReference>
<dbReference type="SUPFAM" id="SSF51338">
    <property type="entry name" value="Composite domain of metallo-dependent hydrolases"/>
    <property type="match status" value="1"/>
</dbReference>
<dbReference type="Pfam" id="PF07969">
    <property type="entry name" value="Amidohydro_3"/>
    <property type="match status" value="2"/>
</dbReference>
<dbReference type="Proteomes" id="UP000468591">
    <property type="component" value="Unassembled WGS sequence"/>
</dbReference>
<dbReference type="InterPro" id="IPR032466">
    <property type="entry name" value="Metal_Hydrolase"/>
</dbReference>
<comment type="caution">
    <text evidence="2">The sequence shown here is derived from an EMBL/GenBank/DDBJ whole genome shotgun (WGS) entry which is preliminary data.</text>
</comment>
<keyword evidence="3" id="KW-1185">Reference proteome</keyword>
<dbReference type="InterPro" id="IPR050378">
    <property type="entry name" value="Metallo-dep_Hydrolases_sf"/>
</dbReference>
<dbReference type="InterPro" id="IPR011059">
    <property type="entry name" value="Metal-dep_hydrolase_composite"/>
</dbReference>
<dbReference type="AlphaFoldDB" id="A0A6P0CIX6"/>
<sequence length="535" mass="58119">MFDLILKGGEVFDGTGADSFVGDVAIKDGRIATVAPEGEINVAQAAEVIDVAGLTVSPGFVDMHTHSDFTLIADGRAESQVHQGVTTEVIGQCGISCAPVVNHSAIKAVAPWHTNDAKHKNWLGFGEYLDVLDETDLGVNVMAFVGHGTIHRAVLGGDLRAGEPEEVADMARLVDQCMDEGAGGFSSGLEYFPGILAAPEHLVPMCEVAAKWGRLYATHVRNRDTHYDLGFAEAIATARQSGAKLQISHIQPKFGAPDYAMDHTLEMIDLARRYDCDIAFDVIPHDWNHTLMAAILPKWAQAGGVDEVMKRLADPEARARIKANPQPMWLIVKAEKWSDIILLNATENKDIVGMDFAEIGRMRNCHPYDAVLDILLEEGENIMACMWSSKSFRNSDVDLCLEQDECAVISDTVAIANDGILKDHIGSLSGYGWAARFLQYYVRDRQVLNLAQGLAKITSIPAARLGIKERGTLKPGYHADICVFDKVAIASNATAKHPRRYASGIAHVLVNGRLSMRNGERTPVNAGQVLRGFAA</sequence>
<evidence type="ECO:0000259" key="1">
    <source>
        <dbReference type="Pfam" id="PF07969"/>
    </source>
</evidence>
<name>A0A6P0CIX6_9RHOB</name>
<dbReference type="GO" id="GO:0016810">
    <property type="term" value="F:hydrolase activity, acting on carbon-nitrogen (but not peptide) bonds"/>
    <property type="evidence" value="ECO:0007669"/>
    <property type="project" value="InterPro"/>
</dbReference>
<reference evidence="2 3" key="1">
    <citation type="submission" date="2020-01" db="EMBL/GenBank/DDBJ databases">
        <title>Sulfitobacter sediminilitoris sp. nov., isolated from a tidal flat.</title>
        <authorList>
            <person name="Park S."/>
            <person name="Yoon J.-H."/>
        </authorList>
    </citation>
    <scope>NUCLEOTIDE SEQUENCE [LARGE SCALE GENOMIC DNA]</scope>
    <source>
        <strain evidence="2 3">JBTF-M27</strain>
    </source>
</reference>
<dbReference type="SUPFAM" id="SSF51556">
    <property type="entry name" value="Metallo-dependent hydrolases"/>
    <property type="match status" value="1"/>
</dbReference>
<dbReference type="InterPro" id="IPR013108">
    <property type="entry name" value="Amidohydro_3"/>
</dbReference>
<proteinExistence type="predicted"/>
<feature type="domain" description="Amidohydrolase 3" evidence="1">
    <location>
        <begin position="47"/>
        <end position="204"/>
    </location>
</feature>
<evidence type="ECO:0000313" key="3">
    <source>
        <dbReference type="Proteomes" id="UP000468591"/>
    </source>
</evidence>
<dbReference type="Gene3D" id="3.20.20.140">
    <property type="entry name" value="Metal-dependent hydrolases"/>
    <property type="match status" value="2"/>
</dbReference>
<protein>
    <submittedName>
        <fullName evidence="2">Amidohydrolase family protein</fullName>
    </submittedName>
</protein>
<accession>A0A6P0CIX6</accession>
<dbReference type="PANTHER" id="PTHR11647">
    <property type="entry name" value="HYDRANTOINASE/DIHYDROPYRIMIDINASE FAMILY MEMBER"/>
    <property type="match status" value="1"/>
</dbReference>
<gene>
    <name evidence="2" type="ORF">GV827_18685</name>
</gene>
<feature type="domain" description="Amidohydrolase 3" evidence="1">
    <location>
        <begin position="434"/>
        <end position="514"/>
    </location>
</feature>
<evidence type="ECO:0000313" key="2">
    <source>
        <dbReference type="EMBL" id="NEK24414.1"/>
    </source>
</evidence>
<keyword evidence="2" id="KW-0378">Hydrolase</keyword>
<dbReference type="RefSeq" id="WP_164355342.1">
    <property type="nucleotide sequence ID" value="NZ_JAABNT010000015.1"/>
</dbReference>
<dbReference type="PANTHER" id="PTHR11647:SF1">
    <property type="entry name" value="COLLAPSIN RESPONSE MEDIATOR PROTEIN"/>
    <property type="match status" value="1"/>
</dbReference>